<evidence type="ECO:0000313" key="3">
    <source>
        <dbReference type="Proteomes" id="UP000233766"/>
    </source>
</evidence>
<proteinExistence type="predicted"/>
<dbReference type="Pfam" id="PF12697">
    <property type="entry name" value="Abhydrolase_6"/>
    <property type="match status" value="1"/>
</dbReference>
<dbReference type="OrthoDB" id="3210844at2"/>
<evidence type="ECO:0000313" key="2">
    <source>
        <dbReference type="EMBL" id="PKV77389.1"/>
    </source>
</evidence>
<dbReference type="InterPro" id="IPR029058">
    <property type="entry name" value="AB_hydrolase_fold"/>
</dbReference>
<organism evidence="2 3">
    <name type="scientific">Nocardia fluminea</name>
    <dbReference type="NCBI Taxonomy" id="134984"/>
    <lineage>
        <taxon>Bacteria</taxon>
        <taxon>Bacillati</taxon>
        <taxon>Actinomycetota</taxon>
        <taxon>Actinomycetes</taxon>
        <taxon>Mycobacteriales</taxon>
        <taxon>Nocardiaceae</taxon>
        <taxon>Nocardia</taxon>
    </lineage>
</organism>
<dbReference type="PANTHER" id="PTHR43194:SF2">
    <property type="entry name" value="PEROXISOMAL MEMBRANE PROTEIN LPX1"/>
    <property type="match status" value="1"/>
</dbReference>
<dbReference type="PRINTS" id="PR00111">
    <property type="entry name" value="ABHYDROLASE"/>
</dbReference>
<comment type="caution">
    <text evidence="2">The sequence shown here is derived from an EMBL/GenBank/DDBJ whole genome shotgun (WGS) entry which is preliminary data.</text>
</comment>
<dbReference type="InterPro" id="IPR050228">
    <property type="entry name" value="Carboxylesterase_BioH"/>
</dbReference>
<accession>A0A2N3V6Z8</accession>
<sequence length="268" mass="28552">MPIASLNGIQLSYDLTGSGPLVLVVMGSGSPGRVWRTYQVPALVKAGFTVATVDNRGIAPSSESASGITMTQLVGDTAALIEHLGAPAHVVGTSMGSRIVAELALARPELLRRAVMFAATARPHPVTSTLSTGEQALFDKGIQLPPEYAAAVKAMINLSPHTLADPAKAQEWLDIFEFTSGKGTPGTRAQAGMDRSQDRRQAYRGISVPSLVVGFTDDQMVPPRFCQEVAEAIPTATYTEIERCGHYGYLERPDEVNRVLIEFLTAAS</sequence>
<dbReference type="EMBL" id="PJMW01000002">
    <property type="protein sequence ID" value="PKV77389.1"/>
    <property type="molecule type" value="Genomic_DNA"/>
</dbReference>
<dbReference type="AlphaFoldDB" id="A0A2N3V6Z8"/>
<dbReference type="Proteomes" id="UP000233766">
    <property type="component" value="Unassembled WGS sequence"/>
</dbReference>
<protein>
    <submittedName>
        <fullName evidence="2">Pimeloyl-ACP methyl ester carboxylesterase</fullName>
    </submittedName>
</protein>
<gene>
    <name evidence="2" type="ORF">ATK86_1727</name>
</gene>
<name>A0A2N3V6Z8_9NOCA</name>
<dbReference type="PANTHER" id="PTHR43194">
    <property type="entry name" value="HYDROLASE ALPHA/BETA FOLD FAMILY"/>
    <property type="match status" value="1"/>
</dbReference>
<keyword evidence="3" id="KW-1185">Reference proteome</keyword>
<evidence type="ECO:0000259" key="1">
    <source>
        <dbReference type="Pfam" id="PF12697"/>
    </source>
</evidence>
<dbReference type="SUPFAM" id="SSF53474">
    <property type="entry name" value="alpha/beta-Hydrolases"/>
    <property type="match status" value="1"/>
</dbReference>
<feature type="domain" description="AB hydrolase-1" evidence="1">
    <location>
        <begin position="27"/>
        <end position="258"/>
    </location>
</feature>
<dbReference type="Gene3D" id="3.40.50.1820">
    <property type="entry name" value="alpha/beta hydrolase"/>
    <property type="match status" value="1"/>
</dbReference>
<dbReference type="InterPro" id="IPR000073">
    <property type="entry name" value="AB_hydrolase_1"/>
</dbReference>
<reference evidence="2 3" key="1">
    <citation type="submission" date="2017-12" db="EMBL/GenBank/DDBJ databases">
        <title>Sequencing the genomes of 1000 Actinobacteria strains.</title>
        <authorList>
            <person name="Klenk H.-P."/>
        </authorList>
    </citation>
    <scope>NUCLEOTIDE SEQUENCE [LARGE SCALE GENOMIC DNA]</scope>
    <source>
        <strain evidence="2 3">DSM 44489</strain>
    </source>
</reference>
<dbReference type="RefSeq" id="WP_101464063.1">
    <property type="nucleotide sequence ID" value="NZ_PJMW01000002.1"/>
</dbReference>
<dbReference type="GO" id="GO:0003824">
    <property type="term" value="F:catalytic activity"/>
    <property type="evidence" value="ECO:0007669"/>
    <property type="project" value="UniProtKB-ARBA"/>
</dbReference>